<dbReference type="Proteomes" id="UP000443353">
    <property type="component" value="Unassembled WGS sequence"/>
</dbReference>
<reference evidence="1 2" key="1">
    <citation type="submission" date="2019-12" db="EMBL/GenBank/DDBJ databases">
        <authorList>
            <person name="Li C."/>
            <person name="Zhao J."/>
        </authorList>
    </citation>
    <scope>NUCLEOTIDE SEQUENCE [LARGE SCALE GENOMIC DNA]</scope>
    <source>
        <strain evidence="1 2">NEAU-DD11</strain>
    </source>
</reference>
<dbReference type="AlphaFoldDB" id="A0A7X3FWI5"/>
<name>A0A7X3FWI5_9BURK</name>
<protein>
    <submittedName>
        <fullName evidence="1">Uncharacterized protein</fullName>
    </submittedName>
</protein>
<dbReference type="RefSeq" id="WP_160407462.1">
    <property type="nucleotide sequence ID" value="NZ_WSES01000002.1"/>
</dbReference>
<gene>
    <name evidence="1" type="ORF">GPY61_04900</name>
</gene>
<keyword evidence="2" id="KW-1185">Reference proteome</keyword>
<accession>A0A7X3FWI5</accession>
<organism evidence="1 2">
    <name type="scientific">Massilia cellulosiltytica</name>
    <dbReference type="NCBI Taxonomy" id="2683234"/>
    <lineage>
        <taxon>Bacteria</taxon>
        <taxon>Pseudomonadati</taxon>
        <taxon>Pseudomonadota</taxon>
        <taxon>Betaproteobacteria</taxon>
        <taxon>Burkholderiales</taxon>
        <taxon>Oxalobacteraceae</taxon>
        <taxon>Telluria group</taxon>
        <taxon>Massilia</taxon>
    </lineage>
</organism>
<evidence type="ECO:0000313" key="1">
    <source>
        <dbReference type="EMBL" id="MVW59261.1"/>
    </source>
</evidence>
<dbReference type="EMBL" id="WSES01000002">
    <property type="protein sequence ID" value="MVW59261.1"/>
    <property type="molecule type" value="Genomic_DNA"/>
</dbReference>
<comment type="caution">
    <text evidence="1">The sequence shown here is derived from an EMBL/GenBank/DDBJ whole genome shotgun (WGS) entry which is preliminary data.</text>
</comment>
<proteinExistence type="predicted"/>
<evidence type="ECO:0000313" key="2">
    <source>
        <dbReference type="Proteomes" id="UP000443353"/>
    </source>
</evidence>
<sequence>MFTPQRQRAAISAQAGSHAESTKGAQYGSRFRALVSGILFSKTVRNSIVIPAQAGIHTEYANYVLHFHLVGYKESTSSSQHGFPLSREVVSGNAGNDGFSYGGPIFDGKNYSGQQRAFAGTTSLGTYGLPTTIPRPAVLM</sequence>